<dbReference type="InterPro" id="IPR000340">
    <property type="entry name" value="Dual-sp_phosphatase_cat-dom"/>
</dbReference>
<dbReference type="Pfam" id="PF00782">
    <property type="entry name" value="DSPc"/>
    <property type="match status" value="1"/>
</dbReference>
<dbReference type="InterPro" id="IPR016278">
    <property type="entry name" value="DUSP12"/>
</dbReference>
<reference evidence="5" key="2">
    <citation type="submission" date="2022-06" db="UniProtKB">
        <authorList>
            <consortium name="EnsemblMetazoa"/>
        </authorList>
    </citation>
    <scope>IDENTIFICATION</scope>
    <source>
        <strain evidence="5">PS312</strain>
    </source>
</reference>
<proteinExistence type="inferred from homology"/>
<dbReference type="InterPro" id="IPR020422">
    <property type="entry name" value="TYR_PHOSPHATASE_DUAL_dom"/>
</dbReference>
<dbReference type="Gene3D" id="3.90.190.10">
    <property type="entry name" value="Protein tyrosine phosphatase superfamily"/>
    <property type="match status" value="1"/>
</dbReference>
<dbReference type="OrthoDB" id="2017893at2759"/>
<organism evidence="5 6">
    <name type="scientific">Pristionchus pacificus</name>
    <name type="common">Parasitic nematode worm</name>
    <dbReference type="NCBI Taxonomy" id="54126"/>
    <lineage>
        <taxon>Eukaryota</taxon>
        <taxon>Metazoa</taxon>
        <taxon>Ecdysozoa</taxon>
        <taxon>Nematoda</taxon>
        <taxon>Chromadorea</taxon>
        <taxon>Rhabditida</taxon>
        <taxon>Rhabditina</taxon>
        <taxon>Diplogasteromorpha</taxon>
        <taxon>Diplogasteroidea</taxon>
        <taxon>Neodiplogasteridae</taxon>
        <taxon>Pristionchus</taxon>
    </lineage>
</organism>
<accession>A0A2A6B4I7</accession>
<dbReference type="EC" id="3.1.3.48" evidence="2"/>
<comment type="similarity">
    <text evidence="1">Belongs to the protein-tyrosine phosphatase family. Non-receptor class dual specificity subfamily.</text>
</comment>
<keyword evidence="6" id="KW-1185">Reference proteome</keyword>
<gene>
    <name evidence="5" type="primary">WBGene00096507</name>
</gene>
<dbReference type="InterPro" id="IPR000387">
    <property type="entry name" value="Tyr_Pase_dom"/>
</dbReference>
<accession>A0A8R1Y7G9</accession>
<dbReference type="PROSITE" id="PS50056">
    <property type="entry name" value="TYR_PHOSPHATASE_2"/>
    <property type="match status" value="1"/>
</dbReference>
<evidence type="ECO:0000313" key="6">
    <source>
        <dbReference type="Proteomes" id="UP000005239"/>
    </source>
</evidence>
<dbReference type="Proteomes" id="UP000005239">
    <property type="component" value="Unassembled WGS sequence"/>
</dbReference>
<dbReference type="PANTHER" id="PTHR45848:SF4">
    <property type="entry name" value="DUAL SPECIFICITY PROTEIN PHOSPHATASE 12"/>
    <property type="match status" value="1"/>
</dbReference>
<evidence type="ECO:0000256" key="1">
    <source>
        <dbReference type="ARBA" id="ARBA00008601"/>
    </source>
</evidence>
<dbReference type="PIRSF" id="PIRSF000941">
    <property type="entry name" value="DUSP12"/>
    <property type="match status" value="1"/>
</dbReference>
<evidence type="ECO:0000256" key="2">
    <source>
        <dbReference type="ARBA" id="ARBA00013064"/>
    </source>
</evidence>
<protein>
    <recommendedName>
        <fullName evidence="2">protein-tyrosine-phosphatase</fullName>
        <ecNumber evidence="2">3.1.3.48</ecNumber>
    </recommendedName>
</protein>
<dbReference type="PROSITE" id="PS50054">
    <property type="entry name" value="TYR_PHOSPHATASE_DUAL"/>
    <property type="match status" value="1"/>
</dbReference>
<dbReference type="GO" id="GO:0005634">
    <property type="term" value="C:nucleus"/>
    <property type="evidence" value="ECO:0000318"/>
    <property type="project" value="GO_Central"/>
</dbReference>
<dbReference type="InterPro" id="IPR029021">
    <property type="entry name" value="Prot-tyrosine_phosphatase-like"/>
</dbReference>
<dbReference type="GO" id="GO:0004725">
    <property type="term" value="F:protein tyrosine phosphatase activity"/>
    <property type="evidence" value="ECO:0007669"/>
    <property type="project" value="UniProtKB-EC"/>
</dbReference>
<dbReference type="GO" id="GO:0008138">
    <property type="term" value="F:protein tyrosine/serine/threonine phosphatase activity"/>
    <property type="evidence" value="ECO:0000318"/>
    <property type="project" value="GO_Central"/>
</dbReference>
<dbReference type="AlphaFoldDB" id="A0A2A6B4I7"/>
<evidence type="ECO:0000256" key="3">
    <source>
        <dbReference type="ARBA" id="ARBA00022801"/>
    </source>
</evidence>
<keyword evidence="4" id="KW-0904">Protein phosphatase</keyword>
<keyword evidence="3" id="KW-0378">Hydrolase</keyword>
<dbReference type="PANTHER" id="PTHR45848">
    <property type="entry name" value="DUAL SPECIFICITY PROTEIN PHOSPHATASE 12 FAMILY MEMBER"/>
    <property type="match status" value="1"/>
</dbReference>
<dbReference type="CDD" id="cd14498">
    <property type="entry name" value="DSP"/>
    <property type="match status" value="1"/>
</dbReference>
<dbReference type="SUPFAM" id="SSF52799">
    <property type="entry name" value="(Phosphotyrosine protein) phosphatases II"/>
    <property type="match status" value="1"/>
</dbReference>
<dbReference type="SMART" id="SM00195">
    <property type="entry name" value="DSPc"/>
    <property type="match status" value="1"/>
</dbReference>
<evidence type="ECO:0000256" key="4">
    <source>
        <dbReference type="ARBA" id="ARBA00022912"/>
    </source>
</evidence>
<reference evidence="6" key="1">
    <citation type="journal article" date="2008" name="Nat. Genet.">
        <title>The Pristionchus pacificus genome provides a unique perspective on nematode lifestyle and parasitism.</title>
        <authorList>
            <person name="Dieterich C."/>
            <person name="Clifton S.W."/>
            <person name="Schuster L.N."/>
            <person name="Chinwalla A."/>
            <person name="Delehaunty K."/>
            <person name="Dinkelacker I."/>
            <person name="Fulton L."/>
            <person name="Fulton R."/>
            <person name="Godfrey J."/>
            <person name="Minx P."/>
            <person name="Mitreva M."/>
            <person name="Roeseler W."/>
            <person name="Tian H."/>
            <person name="Witte H."/>
            <person name="Yang S.P."/>
            <person name="Wilson R.K."/>
            <person name="Sommer R.J."/>
        </authorList>
    </citation>
    <scope>NUCLEOTIDE SEQUENCE [LARGE SCALE GENOMIC DNA]</scope>
    <source>
        <strain evidence="6">PS312</strain>
    </source>
</reference>
<dbReference type="EnsemblMetazoa" id="PPA06953.1">
    <property type="protein sequence ID" value="PPA06953.1"/>
    <property type="gene ID" value="WBGene00096507"/>
</dbReference>
<dbReference type="FunFam" id="3.90.190.10:FF:000278">
    <property type="entry name" value="Protein CBG26392"/>
    <property type="match status" value="1"/>
</dbReference>
<evidence type="ECO:0000313" key="5">
    <source>
        <dbReference type="EnsemblMetazoa" id="PPA06953.1"/>
    </source>
</evidence>
<name>A0A2A6B4I7_PRIPA</name>
<sequence length="321" mass="36018">MMIDKIIDGVYLTGASAVLTAEGREKLKQLEITHVLTVSAMPINEESRMKDVDYDYVYALDSPCQDLLESGAIEKAVAFIDKAVKGGGRIIVHCEVGMSRSVTMVAAYLMKRFQWDEAKGVTQIQLHRPIAFPNEGFLAQLRIYRKLRYRITHESLASSIDYRNWCIESGNVPDCGSDPRASLFVRKLESGDKKEGEEERGNKFRCGKCREALFFAKHLMKHKRIRGVAEGDVAPECAFGYLVEPLSWMDVNAYEGKVCCPKCGDKLGNYCWGGKMCKGEIGFHCGQQVQPWVHLHKNKVDEVRSISIAIPVQSQTSLNVT</sequence>